<keyword evidence="4" id="KW-1185">Reference proteome</keyword>
<dbReference type="InterPro" id="IPR052892">
    <property type="entry name" value="NA-targeting_endonuclease"/>
</dbReference>
<protein>
    <submittedName>
        <fullName evidence="3">HNH endonuclease</fullName>
    </submittedName>
</protein>
<dbReference type="AlphaFoldDB" id="A0A6G9YAF4"/>
<dbReference type="InterPro" id="IPR003615">
    <property type="entry name" value="HNH_nuc"/>
</dbReference>
<dbReference type="Proteomes" id="UP000503540">
    <property type="component" value="Chromosome"/>
</dbReference>
<dbReference type="FunFam" id="1.10.30.50:FF:000001">
    <property type="entry name" value="HNH endonuclease"/>
    <property type="match status" value="1"/>
</dbReference>
<dbReference type="Pfam" id="PF01844">
    <property type="entry name" value="HNH"/>
    <property type="match status" value="1"/>
</dbReference>
<keyword evidence="3" id="KW-0540">Nuclease</keyword>
<dbReference type="SMART" id="SM00507">
    <property type="entry name" value="HNHc"/>
    <property type="match status" value="1"/>
</dbReference>
<evidence type="ECO:0000256" key="1">
    <source>
        <dbReference type="SAM" id="MobiDB-lite"/>
    </source>
</evidence>
<dbReference type="EMBL" id="CP046172">
    <property type="protein sequence ID" value="QIS10134.1"/>
    <property type="molecule type" value="Genomic_DNA"/>
</dbReference>
<sequence length="256" mass="28421">MVNWVAVSARIPHDPANHETEVQMKQRHGAKSHEARTHRQLQPADVHNRGSGATPLHILSDHYPGAQHGQPEHRTTPQAGTTHTSWLKRRVLLLNATYEPLTALSARRAVVLLICDKADAVHHDPEGSVVHSAGSTVAIPSVIRLRTYVRVPYRARVPMTRAALMHRDRYRCGYCGGKAETIDHVIPRSRGGEHSWENCVASCAPCNHRKADKLLSELGWTLHSPLVSPKGPHWRLLSTTSELDPVWLQYLGEGAA</sequence>
<dbReference type="GO" id="GO:0003676">
    <property type="term" value="F:nucleic acid binding"/>
    <property type="evidence" value="ECO:0007669"/>
    <property type="project" value="InterPro"/>
</dbReference>
<feature type="domain" description="HNH nuclease" evidence="2">
    <location>
        <begin position="159"/>
        <end position="208"/>
    </location>
</feature>
<keyword evidence="3" id="KW-0378">Hydrolase</keyword>
<feature type="compositionally biased region" description="Basic and acidic residues" evidence="1">
    <location>
        <begin position="15"/>
        <end position="24"/>
    </location>
</feature>
<dbReference type="CDD" id="cd00085">
    <property type="entry name" value="HNHc"/>
    <property type="match status" value="1"/>
</dbReference>
<reference evidence="3 4" key="1">
    <citation type="journal article" date="2019" name="ACS Chem. Biol.">
        <title>Identification and Mobilization of a Cryptic Antibiotic Biosynthesis Gene Locus from a Human-Pathogenic Nocardia Isolate.</title>
        <authorList>
            <person name="Herisse M."/>
            <person name="Ishida K."/>
            <person name="Porter J.L."/>
            <person name="Howden B."/>
            <person name="Hertweck C."/>
            <person name="Stinear T.P."/>
            <person name="Pidot S.J."/>
        </authorList>
    </citation>
    <scope>NUCLEOTIDE SEQUENCE [LARGE SCALE GENOMIC DNA]</scope>
    <source>
        <strain evidence="3 4">AUSMDU00012717</strain>
    </source>
</reference>
<dbReference type="InterPro" id="IPR002711">
    <property type="entry name" value="HNH"/>
</dbReference>
<dbReference type="PANTHER" id="PTHR33877">
    <property type="entry name" value="SLL1193 PROTEIN"/>
    <property type="match status" value="1"/>
</dbReference>
<proteinExistence type="predicted"/>
<dbReference type="GO" id="GO:0004519">
    <property type="term" value="F:endonuclease activity"/>
    <property type="evidence" value="ECO:0007669"/>
    <property type="project" value="UniProtKB-KW"/>
</dbReference>
<dbReference type="Gene3D" id="1.10.30.50">
    <property type="match status" value="1"/>
</dbReference>
<dbReference type="KEGG" id="nah:F5544_11200"/>
<gene>
    <name evidence="3" type="ORF">F5544_11200</name>
</gene>
<evidence type="ECO:0000313" key="4">
    <source>
        <dbReference type="Proteomes" id="UP000503540"/>
    </source>
</evidence>
<name>A0A6G9YAF4_9NOCA</name>
<evidence type="ECO:0000259" key="2">
    <source>
        <dbReference type="SMART" id="SM00507"/>
    </source>
</evidence>
<dbReference type="GO" id="GO:0008270">
    <property type="term" value="F:zinc ion binding"/>
    <property type="evidence" value="ECO:0007669"/>
    <property type="project" value="InterPro"/>
</dbReference>
<evidence type="ECO:0000313" key="3">
    <source>
        <dbReference type="EMBL" id="QIS10134.1"/>
    </source>
</evidence>
<dbReference type="PANTHER" id="PTHR33877:SF2">
    <property type="entry name" value="OS07G0170200 PROTEIN"/>
    <property type="match status" value="1"/>
</dbReference>
<organism evidence="3 4">
    <name type="scientific">Nocardia arthritidis</name>
    <dbReference type="NCBI Taxonomy" id="228602"/>
    <lineage>
        <taxon>Bacteria</taxon>
        <taxon>Bacillati</taxon>
        <taxon>Actinomycetota</taxon>
        <taxon>Actinomycetes</taxon>
        <taxon>Mycobacteriales</taxon>
        <taxon>Nocardiaceae</taxon>
        <taxon>Nocardia</taxon>
    </lineage>
</organism>
<keyword evidence="3" id="KW-0255">Endonuclease</keyword>
<accession>A0A6G9YAF4</accession>
<feature type="region of interest" description="Disordered" evidence="1">
    <location>
        <begin position="15"/>
        <end position="82"/>
    </location>
</feature>